<dbReference type="OrthoDB" id="345315at2759"/>
<dbReference type="AlphaFoldDB" id="A0A2A9MBX4"/>
<dbReference type="Gene3D" id="2.10.70.70">
    <property type="match status" value="1"/>
</dbReference>
<dbReference type="RefSeq" id="XP_029217182.1">
    <property type="nucleotide sequence ID" value="XM_029366722.1"/>
</dbReference>
<organism evidence="10 11">
    <name type="scientific">Besnoitia besnoiti</name>
    <name type="common">Apicomplexan protozoan</name>
    <dbReference type="NCBI Taxonomy" id="94643"/>
    <lineage>
        <taxon>Eukaryota</taxon>
        <taxon>Sar</taxon>
        <taxon>Alveolata</taxon>
        <taxon>Apicomplexa</taxon>
        <taxon>Conoidasida</taxon>
        <taxon>Coccidia</taxon>
        <taxon>Eucoccidiorida</taxon>
        <taxon>Eimeriorina</taxon>
        <taxon>Sarcocystidae</taxon>
        <taxon>Besnoitia</taxon>
    </lineage>
</organism>
<keyword evidence="4" id="KW-0732">Signal</keyword>
<evidence type="ECO:0000256" key="8">
    <source>
        <dbReference type="SAM" id="MobiDB-lite"/>
    </source>
</evidence>
<dbReference type="Gene3D" id="3.50.4.10">
    <property type="entry name" value="Hepatocyte Growth Factor"/>
    <property type="match status" value="2"/>
</dbReference>
<comment type="subcellular location">
    <subcellularLocation>
        <location evidence="1">Membrane</location>
        <topology evidence="1">Single-pass type I membrane protein</topology>
    </subcellularLocation>
</comment>
<proteinExistence type="inferred from homology"/>
<dbReference type="GO" id="GO:0016020">
    <property type="term" value="C:membrane"/>
    <property type="evidence" value="ECO:0007669"/>
    <property type="project" value="UniProtKB-SubCell"/>
</dbReference>
<dbReference type="SMART" id="SM00815">
    <property type="entry name" value="AMA-1"/>
    <property type="match status" value="1"/>
</dbReference>
<dbReference type="PRINTS" id="PR01361">
    <property type="entry name" value="MEROZOITESA"/>
</dbReference>
<dbReference type="STRING" id="94643.A0A2A9MBX4"/>
<feature type="compositionally biased region" description="Acidic residues" evidence="8">
    <location>
        <begin position="543"/>
        <end position="553"/>
    </location>
</feature>
<dbReference type="Pfam" id="PF02430">
    <property type="entry name" value="AMA-1"/>
    <property type="match status" value="1"/>
</dbReference>
<accession>A0A2A9MBX4</accession>
<dbReference type="KEGG" id="bbes:BESB_083720"/>
<feature type="region of interest" description="Disordered" evidence="8">
    <location>
        <begin position="510"/>
        <end position="565"/>
    </location>
</feature>
<dbReference type="EMBL" id="NWUJ01000009">
    <property type="protein sequence ID" value="PFH33173.1"/>
    <property type="molecule type" value="Genomic_DNA"/>
</dbReference>
<evidence type="ECO:0000256" key="4">
    <source>
        <dbReference type="ARBA" id="ARBA00022729"/>
    </source>
</evidence>
<gene>
    <name evidence="10" type="ORF">BESB_083720</name>
</gene>
<evidence type="ECO:0000313" key="10">
    <source>
        <dbReference type="EMBL" id="PFH33173.1"/>
    </source>
</evidence>
<name>A0A2A9MBX4_BESBE</name>
<evidence type="ECO:0000313" key="11">
    <source>
        <dbReference type="Proteomes" id="UP000224006"/>
    </source>
</evidence>
<evidence type="ECO:0000256" key="2">
    <source>
        <dbReference type="ARBA" id="ARBA00007098"/>
    </source>
</evidence>
<keyword evidence="5 9" id="KW-1133">Transmembrane helix</keyword>
<protein>
    <submittedName>
        <fullName evidence="10">Apical membrane antigen AMA1</fullName>
    </submittedName>
</protein>
<dbReference type="GeneID" id="40313298"/>
<dbReference type="Proteomes" id="UP000224006">
    <property type="component" value="Chromosome VIII"/>
</dbReference>
<evidence type="ECO:0000256" key="5">
    <source>
        <dbReference type="ARBA" id="ARBA00022989"/>
    </source>
</evidence>
<evidence type="ECO:0000256" key="1">
    <source>
        <dbReference type="ARBA" id="ARBA00004479"/>
    </source>
</evidence>
<keyword evidence="11" id="KW-1185">Reference proteome</keyword>
<reference evidence="10 11" key="1">
    <citation type="submission" date="2017-09" db="EMBL/GenBank/DDBJ databases">
        <title>Genome sequencing of Besnoitia besnoiti strain Bb-Ger1.</title>
        <authorList>
            <person name="Schares G."/>
            <person name="Venepally P."/>
            <person name="Lorenzi H.A."/>
        </authorList>
    </citation>
    <scope>NUCLEOTIDE SEQUENCE [LARGE SCALE GENOMIC DNA]</scope>
    <source>
        <strain evidence="10 11">Bb-Ger1</strain>
    </source>
</reference>
<keyword evidence="7" id="KW-0325">Glycoprotein</keyword>
<evidence type="ECO:0000256" key="3">
    <source>
        <dbReference type="ARBA" id="ARBA00022692"/>
    </source>
</evidence>
<evidence type="ECO:0000256" key="7">
    <source>
        <dbReference type="ARBA" id="ARBA00023180"/>
    </source>
</evidence>
<evidence type="ECO:0000256" key="6">
    <source>
        <dbReference type="ARBA" id="ARBA00023136"/>
    </source>
</evidence>
<dbReference type="VEuPathDB" id="ToxoDB:BESB_083720"/>
<comment type="similarity">
    <text evidence="2">Belongs to the apicomplexan parasites AMA1 family.</text>
</comment>
<comment type="caution">
    <text evidence="10">The sequence shown here is derived from an EMBL/GenBank/DDBJ whole genome shotgun (WGS) entry which is preliminary data.</text>
</comment>
<keyword evidence="6 9" id="KW-0472">Membrane</keyword>
<sequence>MEGWSGEWPFRPSERQWTAEWRQRSLTVAAIFLFFSAHCNLLASALTTKGKVLEPDSLGITRSNNPFEEPKLKAFLQRFNITLQHGSGVDVDLGQEKEVDGKMYREASGLCPVWGKYIQLYQPDKAPYQNDFLQDVPTEEEYKRAGNPLPGGFNMNYVTPTGQRISPFPMELLEKNSNIKATTELGKCAEFAYKTTAMSKTNAKTDYRYPFVYDSAKRLCYILVISLQRLEGEKYCSTKGSPAGLTWYCLKPNKSTEKFHHLIYGSAYVGKDPEHFVKNCPNQALRGNRFGVWLNGRCRDYTELDDSWIEGVGSKAECWVKTFTNDKVASDQPRTYPLTSQRGWNDWWPLHQPDQPHSRGVGRNYGFFYIDSLGQKKCALSDKPPDCLVSDKNAVSYTAVGSLSEDTPDFVVPLNPSEPIPDQGQALQCTSSDFPETYGACDLESCKRQKTTCIGGQVESTSVDCTETEAKDCGGGVNTALVAGLVVGGVLLIGLLAGGGYYFSKRGDMETGGGGASHNQEYESRRHQKKRPSDLIQEAEPSFWDEAEDDINPQDETQVLVEGEY</sequence>
<feature type="transmembrane region" description="Helical" evidence="9">
    <location>
        <begin position="480"/>
        <end position="503"/>
    </location>
</feature>
<dbReference type="InterPro" id="IPR003298">
    <property type="entry name" value="Apmem_Ag1"/>
</dbReference>
<keyword evidence="3 9" id="KW-0812">Transmembrane</keyword>
<evidence type="ECO:0000256" key="9">
    <source>
        <dbReference type="SAM" id="Phobius"/>
    </source>
</evidence>